<name>A0A5N5X8J1_9EURO</name>
<dbReference type="GO" id="GO:0016020">
    <property type="term" value="C:membrane"/>
    <property type="evidence" value="ECO:0007669"/>
    <property type="project" value="UniProtKB-SubCell"/>
</dbReference>
<evidence type="ECO:0008006" key="10">
    <source>
        <dbReference type="Google" id="ProtNLM"/>
    </source>
</evidence>
<evidence type="ECO:0000256" key="4">
    <source>
        <dbReference type="ARBA" id="ARBA00022968"/>
    </source>
</evidence>
<dbReference type="PANTHER" id="PTHR23033:SF47">
    <property type="entry name" value="APPLE DOMAIN-CONTAINING PROTEIN-RELATED"/>
    <property type="match status" value="1"/>
</dbReference>
<sequence>MTAFHPACRPPRRRLTWISPILGLLLILLIYTCHQNASSLPDPISFTYNNGAASSTTTTDCPDLPGLNDIFIILKTGVTEARDKVPIHLETTLRCIPNYIIFSDHDETIGNIPIHDVLTSVSDNIKSTNPDFSIYNRVRANGRSSLTTTDLNPDTNSAFGKPRNPGWKLDKWKFLPMLSETLRVRPDAKWYVFMEADTYFFWPNLLAWLGKLEHQRPYYLGNQMQIADVVFAHGGSGFVLSLPAIRAAVTLYEQDVAGWDRFTDEHWAGDCVLGKLMADAGVGLTWAWPVLNSGQPGEIDFFSEGYHKKPWCYAPIAYHHLGPGQIRELWEFERRWERYGKPTVLYKDVFRYVVRPKLGGTVTDWDNRVGEPPGKPSISLVECRVLCYSDAQCVQYSYDEGTCRVSHVPALGTQKDGISSGWITERIDALVDRMSSCPSAKWIL</sequence>
<keyword evidence="4" id="KW-0735">Signal-anchor</keyword>
<comment type="subcellular location">
    <subcellularLocation>
        <location evidence="1">Membrane</location>
        <topology evidence="1">Single-pass type II membrane protein</topology>
    </subcellularLocation>
</comment>
<accession>A0A5N5X8J1</accession>
<dbReference type="Proteomes" id="UP000326565">
    <property type="component" value="Unassembled WGS sequence"/>
</dbReference>
<evidence type="ECO:0000313" key="9">
    <source>
        <dbReference type="Proteomes" id="UP000326565"/>
    </source>
</evidence>
<comment type="similarity">
    <text evidence="2">Belongs to the glycosyltransferase 31 family. Beta3-Gal-T subfamily.</text>
</comment>
<evidence type="ECO:0000256" key="6">
    <source>
        <dbReference type="ARBA" id="ARBA00023136"/>
    </source>
</evidence>
<keyword evidence="5 7" id="KW-1133">Transmembrane helix</keyword>
<proteinExistence type="inferred from homology"/>
<evidence type="ECO:0000256" key="7">
    <source>
        <dbReference type="SAM" id="Phobius"/>
    </source>
</evidence>
<dbReference type="EMBL" id="ML732189">
    <property type="protein sequence ID" value="KAB8075834.1"/>
    <property type="molecule type" value="Genomic_DNA"/>
</dbReference>
<reference evidence="8 9" key="1">
    <citation type="submission" date="2019-04" db="EMBL/GenBank/DDBJ databases">
        <title>Friends and foes A comparative genomics study of 23 Aspergillus species from section Flavi.</title>
        <authorList>
            <consortium name="DOE Joint Genome Institute"/>
            <person name="Kjaerbolling I."/>
            <person name="Vesth T."/>
            <person name="Frisvad J.C."/>
            <person name="Nybo J.L."/>
            <person name="Theobald S."/>
            <person name="Kildgaard S."/>
            <person name="Isbrandt T."/>
            <person name="Kuo A."/>
            <person name="Sato A."/>
            <person name="Lyhne E.K."/>
            <person name="Kogle M.E."/>
            <person name="Wiebenga A."/>
            <person name="Kun R.S."/>
            <person name="Lubbers R.J."/>
            <person name="Makela M.R."/>
            <person name="Barry K."/>
            <person name="Chovatia M."/>
            <person name="Clum A."/>
            <person name="Daum C."/>
            <person name="Haridas S."/>
            <person name="He G."/>
            <person name="LaButti K."/>
            <person name="Lipzen A."/>
            <person name="Mondo S."/>
            <person name="Riley R."/>
            <person name="Salamov A."/>
            <person name="Simmons B.A."/>
            <person name="Magnuson J.K."/>
            <person name="Henrissat B."/>
            <person name="Mortensen U.H."/>
            <person name="Larsen T.O."/>
            <person name="Devries R.P."/>
            <person name="Grigoriev I.V."/>
            <person name="Machida M."/>
            <person name="Baker S.E."/>
            <person name="Andersen M.R."/>
        </authorList>
    </citation>
    <scope>NUCLEOTIDE SEQUENCE [LARGE SCALE GENOMIC DNA]</scope>
    <source>
        <strain evidence="8 9">CBS 151.66</strain>
    </source>
</reference>
<evidence type="ECO:0000256" key="5">
    <source>
        <dbReference type="ARBA" id="ARBA00022989"/>
    </source>
</evidence>
<dbReference type="Gene3D" id="3.90.550.50">
    <property type="match status" value="1"/>
</dbReference>
<evidence type="ECO:0000256" key="3">
    <source>
        <dbReference type="ARBA" id="ARBA00022692"/>
    </source>
</evidence>
<protein>
    <recommendedName>
        <fullName evidence="10">Apple domain-containing protein</fullName>
    </recommendedName>
</protein>
<keyword evidence="3 7" id="KW-0812">Transmembrane</keyword>
<organism evidence="8 9">
    <name type="scientific">Aspergillus leporis</name>
    <dbReference type="NCBI Taxonomy" id="41062"/>
    <lineage>
        <taxon>Eukaryota</taxon>
        <taxon>Fungi</taxon>
        <taxon>Dikarya</taxon>
        <taxon>Ascomycota</taxon>
        <taxon>Pezizomycotina</taxon>
        <taxon>Eurotiomycetes</taxon>
        <taxon>Eurotiomycetidae</taxon>
        <taxon>Eurotiales</taxon>
        <taxon>Aspergillaceae</taxon>
        <taxon>Aspergillus</taxon>
        <taxon>Aspergillus subgen. Circumdati</taxon>
    </lineage>
</organism>
<evidence type="ECO:0000256" key="1">
    <source>
        <dbReference type="ARBA" id="ARBA00004606"/>
    </source>
</evidence>
<dbReference type="PANTHER" id="PTHR23033">
    <property type="entry name" value="BETA1,3-GALACTOSYLTRANSFERASE"/>
    <property type="match status" value="1"/>
</dbReference>
<evidence type="ECO:0000313" key="8">
    <source>
        <dbReference type="EMBL" id="KAB8075834.1"/>
    </source>
</evidence>
<keyword evidence="9" id="KW-1185">Reference proteome</keyword>
<gene>
    <name evidence="8" type="ORF">BDV29DRAFT_102734</name>
</gene>
<dbReference type="InterPro" id="IPR026050">
    <property type="entry name" value="C1GALT1/C1GALT1_chp1"/>
</dbReference>
<feature type="transmembrane region" description="Helical" evidence="7">
    <location>
        <begin position="15"/>
        <end position="32"/>
    </location>
</feature>
<keyword evidence="6 7" id="KW-0472">Membrane</keyword>
<evidence type="ECO:0000256" key="2">
    <source>
        <dbReference type="ARBA" id="ARBA00006462"/>
    </source>
</evidence>
<dbReference type="OrthoDB" id="414175at2759"/>
<dbReference type="AlphaFoldDB" id="A0A5N5X8J1"/>